<comment type="similarity">
    <text evidence="3">Belongs to the ALG10 glucosyltransferase family.</text>
</comment>
<feature type="transmembrane region" description="Helical" evidence="14">
    <location>
        <begin position="84"/>
        <end position="105"/>
    </location>
</feature>
<evidence type="ECO:0000313" key="17">
    <source>
        <dbReference type="Proteomes" id="UP001353858"/>
    </source>
</evidence>
<evidence type="ECO:0000256" key="10">
    <source>
        <dbReference type="ARBA" id="ARBA00022989"/>
    </source>
</evidence>
<comment type="catalytic activity">
    <reaction evidence="13">
        <text>an alpha-D-Glc-(1-&gt;3)-alpha-D-Glc-(1-&gt;3)-alpha-D-Man-(1-&gt;2)-alpha-D-Man-(1-&gt;2)-alpha-D-Man-(1-&gt;3)-[alpha-D-Man-(1-&gt;2)-alpha-D-Man-(1-&gt;3)-[alpha-D-Man-(1-&gt;2)-alpha-D-Man-(1-&gt;6)]-alpha-D-Man-(1-&gt;6)]-beta-D-Man-(1-&gt;4)-beta-D-GlcNAc-(1-&gt;4)-alpha-D-GlcNAc-diphospho-di-trans,poly-cis-dolichol + a di-trans,poly-cis-dolichyl beta-D-glucosyl phosphate = a alpha-D-Glc-(1-&gt;2)-alpha-D-Glc-(1-&gt;3)-alpha-D-Glc-(1-&gt;3)-alpha-D-Man-(1-&gt;2)-alpha-D-Man-(1-&gt;2)-alpha-D-Man-(1-&gt;3)-[alpha-D-Man-(1-&gt;2)-alpha-D-Man-(1-&gt;3)-[alpha-D-Man-(1-&gt;2)-alpha-D-Man-(1-&gt;6)]-alpha-D-Man-(1-&gt;6)]-beta-D-Man-(1-&gt;4)-beta-D-GlcNAc-(1-&gt;4)-alpha-D-GlcNAc-diphospho-di-trans,poly-cis-dolichol + a di-trans,poly-cis-dolichyl phosphate + H(+)</text>
        <dbReference type="Rhea" id="RHEA:29543"/>
        <dbReference type="Rhea" id="RHEA-COMP:19498"/>
        <dbReference type="Rhea" id="RHEA-COMP:19502"/>
        <dbReference type="Rhea" id="RHEA-COMP:19512"/>
        <dbReference type="Rhea" id="RHEA-COMP:19522"/>
        <dbReference type="ChEBI" id="CHEBI:15378"/>
        <dbReference type="ChEBI" id="CHEBI:57525"/>
        <dbReference type="ChEBI" id="CHEBI:57683"/>
        <dbReference type="ChEBI" id="CHEBI:132522"/>
        <dbReference type="ChEBI" id="CHEBI:132523"/>
        <dbReference type="EC" id="2.4.1.256"/>
    </reaction>
    <physiologicalReaction direction="left-to-right" evidence="13">
        <dbReference type="Rhea" id="RHEA:29544"/>
    </physiologicalReaction>
</comment>
<keyword evidence="17" id="KW-1185">Reference proteome</keyword>
<evidence type="ECO:0000256" key="14">
    <source>
        <dbReference type="SAM" id="Phobius"/>
    </source>
</evidence>
<comment type="caution">
    <text evidence="16">The sequence shown here is derived from an EMBL/GenBank/DDBJ whole genome shotgun (WGS) entry which is preliminary data.</text>
</comment>
<accession>A0AAN7P092</accession>
<dbReference type="Gene3D" id="2.60.40.10">
    <property type="entry name" value="Immunoglobulins"/>
    <property type="match status" value="1"/>
</dbReference>
<evidence type="ECO:0000256" key="4">
    <source>
        <dbReference type="ARBA" id="ARBA00011967"/>
    </source>
</evidence>
<evidence type="ECO:0000256" key="6">
    <source>
        <dbReference type="ARBA" id="ARBA00022676"/>
    </source>
</evidence>
<dbReference type="Pfam" id="PF00047">
    <property type="entry name" value="ig"/>
    <property type="match status" value="1"/>
</dbReference>
<reference evidence="17" key="1">
    <citation type="submission" date="2023-01" db="EMBL/GenBank/DDBJ databases">
        <title>Key to firefly adult light organ development and bioluminescence: homeobox transcription factors regulate luciferase expression and transportation to peroxisome.</title>
        <authorList>
            <person name="Fu X."/>
        </authorList>
    </citation>
    <scope>NUCLEOTIDE SEQUENCE [LARGE SCALE GENOMIC DNA]</scope>
</reference>
<dbReference type="Proteomes" id="UP001353858">
    <property type="component" value="Unassembled WGS sequence"/>
</dbReference>
<dbReference type="GO" id="GO:0106073">
    <property type="term" value="F:dolichyl pyrophosphate Glc2Man9GlcNAc2 alpha-1,2-glucosyltransferase activity"/>
    <property type="evidence" value="ECO:0007669"/>
    <property type="project" value="UniProtKB-EC"/>
</dbReference>
<evidence type="ECO:0000259" key="15">
    <source>
        <dbReference type="PROSITE" id="PS50835"/>
    </source>
</evidence>
<feature type="transmembrane region" description="Helical" evidence="14">
    <location>
        <begin position="6"/>
        <end position="27"/>
    </location>
</feature>
<keyword evidence="7" id="KW-0808">Transferase</keyword>
<keyword evidence="8 14" id="KW-0812">Transmembrane</keyword>
<evidence type="ECO:0000256" key="5">
    <source>
        <dbReference type="ARBA" id="ARBA00018512"/>
    </source>
</evidence>
<dbReference type="InterPro" id="IPR013151">
    <property type="entry name" value="Immunoglobulin_dom"/>
</dbReference>
<evidence type="ECO:0000256" key="11">
    <source>
        <dbReference type="ARBA" id="ARBA00023136"/>
    </source>
</evidence>
<dbReference type="InterPro" id="IPR013783">
    <property type="entry name" value="Ig-like_fold"/>
</dbReference>
<evidence type="ECO:0000256" key="9">
    <source>
        <dbReference type="ARBA" id="ARBA00022824"/>
    </source>
</evidence>
<dbReference type="InterPro" id="IPR007110">
    <property type="entry name" value="Ig-like_dom"/>
</dbReference>
<feature type="transmembrane region" description="Helical" evidence="14">
    <location>
        <begin position="112"/>
        <end position="130"/>
    </location>
</feature>
<proteinExistence type="inferred from homology"/>
<evidence type="ECO:0000256" key="12">
    <source>
        <dbReference type="ARBA" id="ARBA00044727"/>
    </source>
</evidence>
<dbReference type="AlphaFoldDB" id="A0AAN7P092"/>
<evidence type="ECO:0000256" key="8">
    <source>
        <dbReference type="ARBA" id="ARBA00022692"/>
    </source>
</evidence>
<keyword evidence="10 14" id="KW-1133">Transmembrane helix</keyword>
<evidence type="ECO:0000256" key="2">
    <source>
        <dbReference type="ARBA" id="ARBA00004922"/>
    </source>
</evidence>
<name>A0AAN7P092_9COLE</name>
<dbReference type="GO" id="GO:0005789">
    <property type="term" value="C:endoplasmic reticulum membrane"/>
    <property type="evidence" value="ECO:0007669"/>
    <property type="project" value="UniProtKB-SubCell"/>
</dbReference>
<evidence type="ECO:0000256" key="7">
    <source>
        <dbReference type="ARBA" id="ARBA00022679"/>
    </source>
</evidence>
<evidence type="ECO:0000256" key="1">
    <source>
        <dbReference type="ARBA" id="ARBA00004477"/>
    </source>
</evidence>
<feature type="transmembrane region" description="Helical" evidence="14">
    <location>
        <begin position="472"/>
        <end position="491"/>
    </location>
</feature>
<feature type="domain" description="Ig-like" evidence="15">
    <location>
        <begin position="266"/>
        <end position="355"/>
    </location>
</feature>
<dbReference type="PROSITE" id="PS50835">
    <property type="entry name" value="IG_LIKE"/>
    <property type="match status" value="1"/>
</dbReference>
<protein>
    <recommendedName>
        <fullName evidence="5">Dol-P-Glc:Glc(2)Man(9)GlcNAc(2)-PP-Dol alpha-1,2-glucosyltransferase</fullName>
        <ecNumber evidence="4">2.4.1.256</ecNumber>
    </recommendedName>
</protein>
<dbReference type="InterPro" id="IPR036179">
    <property type="entry name" value="Ig-like_dom_sf"/>
</dbReference>
<dbReference type="Pfam" id="PF04922">
    <property type="entry name" value="DIE2_ALG10"/>
    <property type="match status" value="1"/>
</dbReference>
<sequence length="633" mass="71373">MKKLLSWVNLSFGFICILFSVASKFLFDSIFTSTYIIDEEFHLPQGLLYCNFTFNTWNPKITTLPGLYLITAFALGPYKLCTVYWLRFINLIGLIINLFLFNTYLNLKNAKVTWLNLLSSINLAILPPLYFFGHLYYTDVLSVTFVLLASICYESDKHIYASVLGTMAVIMRQTNIVWIGFLFGQFVLKELLLPSVKQTRRSKNIVKDISCADTVTLLTKLKIKDIWKRLTLTFWCKTGPYLALFASFALFILVNVFLTIFISGEPSLLIYKIVDGTHYPITGIVRVTKGHNLTLNCRDVTSSENDVSWSKKSEIHENVIPVEDSSTISFTPATIKDDGIYICTSIKSNLSRPIAIVVYGNDLRNNRRLKRTQYDKSGIEYPTVPDPVGDFFKNNKKQVKPTSYPTWLERNKDMISHLGVDESENWLSNVRPGSNWYTSNLASGNLPSNTIFDDLYKKSIEKVVASIGNNQYTVLYCMVIFGGLLLFGGIMCMCVRNNPNVRSHLDRTTSISPACSHAMCVRHRDTNPLAGCILSTLNATNRIPTPMVHTNDDGDITVLTFPNEHIDSIDFDDVPDTPPSYSNTIDDIKTDLPPSYDEVLQNMLPPSYSTYQSTSTAIDASVSQSNMPLVNDA</sequence>
<dbReference type="SUPFAM" id="SSF48726">
    <property type="entry name" value="Immunoglobulin"/>
    <property type="match status" value="1"/>
</dbReference>
<gene>
    <name evidence="16" type="ORF">RN001_014905</name>
</gene>
<keyword evidence="6" id="KW-0328">Glycosyltransferase</keyword>
<keyword evidence="9" id="KW-0256">Endoplasmic reticulum</keyword>
<evidence type="ECO:0000313" key="16">
    <source>
        <dbReference type="EMBL" id="KAK4872876.1"/>
    </source>
</evidence>
<feature type="transmembrane region" description="Helical" evidence="14">
    <location>
        <begin position="241"/>
        <end position="262"/>
    </location>
</feature>
<evidence type="ECO:0000256" key="3">
    <source>
        <dbReference type="ARBA" id="ARBA00010600"/>
    </source>
</evidence>
<comment type="subcellular location">
    <subcellularLocation>
        <location evidence="1">Endoplasmic reticulum membrane</location>
        <topology evidence="1">Multi-pass membrane protein</topology>
    </subcellularLocation>
</comment>
<evidence type="ECO:0000256" key="13">
    <source>
        <dbReference type="ARBA" id="ARBA00048064"/>
    </source>
</evidence>
<comment type="pathway">
    <text evidence="2">Protein modification; protein glycosylation.</text>
</comment>
<dbReference type="InterPro" id="IPR016900">
    <property type="entry name" value="Alg10"/>
</dbReference>
<dbReference type="PANTHER" id="PTHR12989">
    <property type="entry name" value="ALPHA-1,2-GLUCOSYLTRANSFERASE ALG10"/>
    <property type="match status" value="1"/>
</dbReference>
<dbReference type="GO" id="GO:0006488">
    <property type="term" value="P:dolichol-linked oligosaccharide biosynthetic process"/>
    <property type="evidence" value="ECO:0007669"/>
    <property type="project" value="InterPro"/>
</dbReference>
<dbReference type="EMBL" id="JARPUR010000007">
    <property type="protein sequence ID" value="KAK4872876.1"/>
    <property type="molecule type" value="Genomic_DNA"/>
</dbReference>
<keyword evidence="11 14" id="KW-0472">Membrane</keyword>
<dbReference type="EC" id="2.4.1.256" evidence="4"/>
<comment type="function">
    <text evidence="12">Dol-P-Glc:Glc(2)Man(9)GlcNAc(2)-PP-Dol alpha-1,2-glucosyltransferase that operates in the biosynthetic pathway of dolichol-linked oligosaccharides, the glycan precursors employed in protein asparagine (N)-glycosylation. The assembly of dolichol-linked oligosaccharides begins on the cytosolic side of the endoplasmic reticulum membrane and finishes in its lumen. The sequential addition of sugars to dolichol pyrophosphate produces dolichol-linked oligosaccharides containing fourteen sugars, including two GlcNAcs, nine mannoses and three glucoses. Once assembled, the oligosaccharide is transferred from the lipid to nascent proteins by oligosaccharyltransferases. In the lumen of the endoplasmic reticulum, adds the third and last glucose residue from dolichyl phosphate glucose (Dol-P-Glc) onto the lipid-linked oligosaccharide intermediate Glc(2)Man(9)GlcNAc(2)-PP-Dol to produce Glc(3)Man(9)GlcNAc(2)-PP-Dol.</text>
</comment>
<dbReference type="PANTHER" id="PTHR12989:SF10">
    <property type="entry name" value="DOL-P-GLC:GLC(2)MAN(9)GLCNAC(2)-PP-DOL ALPHA-1,2-GLUCOSYLTRANSFERASE-RELATED"/>
    <property type="match status" value="1"/>
</dbReference>
<organism evidence="16 17">
    <name type="scientific">Aquatica leii</name>
    <dbReference type="NCBI Taxonomy" id="1421715"/>
    <lineage>
        <taxon>Eukaryota</taxon>
        <taxon>Metazoa</taxon>
        <taxon>Ecdysozoa</taxon>
        <taxon>Arthropoda</taxon>
        <taxon>Hexapoda</taxon>
        <taxon>Insecta</taxon>
        <taxon>Pterygota</taxon>
        <taxon>Neoptera</taxon>
        <taxon>Endopterygota</taxon>
        <taxon>Coleoptera</taxon>
        <taxon>Polyphaga</taxon>
        <taxon>Elateriformia</taxon>
        <taxon>Elateroidea</taxon>
        <taxon>Lampyridae</taxon>
        <taxon>Luciolinae</taxon>
        <taxon>Aquatica</taxon>
    </lineage>
</organism>